<accession>A0A177KYW2</accession>
<dbReference type="RefSeq" id="WP_018394278.1">
    <property type="nucleotide sequence ID" value="NZ_LQWZ01000010.1"/>
</dbReference>
<dbReference type="Proteomes" id="UP000077271">
    <property type="component" value="Unassembled WGS sequence"/>
</dbReference>
<evidence type="ECO:0000313" key="1">
    <source>
        <dbReference type="EMBL" id="OAH58326.1"/>
    </source>
</evidence>
<comment type="caution">
    <text evidence="1">The sequence shown here is derived from an EMBL/GenBank/DDBJ whole genome shotgun (WGS) entry which is preliminary data.</text>
</comment>
<organism evidence="1 2">
    <name type="scientific">Domibacillus aminovorans</name>
    <dbReference type="NCBI Taxonomy" id="29332"/>
    <lineage>
        <taxon>Bacteria</taxon>
        <taxon>Bacillati</taxon>
        <taxon>Bacillota</taxon>
        <taxon>Bacilli</taxon>
        <taxon>Bacillales</taxon>
        <taxon>Bacillaceae</taxon>
        <taxon>Domibacillus</taxon>
    </lineage>
</organism>
<name>A0A177KYW2_9BACI</name>
<reference evidence="1 2" key="1">
    <citation type="submission" date="2016-01" db="EMBL/GenBank/DDBJ databases">
        <title>Investigation of taxonomic status of Bacillus aminovorans.</title>
        <authorList>
            <person name="Verma A."/>
            <person name="Pal Y."/>
            <person name="Krishnamurthi S."/>
        </authorList>
    </citation>
    <scope>NUCLEOTIDE SEQUENCE [LARGE SCALE GENOMIC DNA]</scope>
    <source>
        <strain evidence="1 2">DSM 4337</strain>
    </source>
</reference>
<sequence length="86" mass="9497">MTELQKSGVPITFKSMPINVYVSGINTPCERGSSCAKRNVGAGYEALRALVMATKTKRVKKSLLGFYNGVLDRILDNLYLKQLQSN</sequence>
<evidence type="ECO:0000313" key="2">
    <source>
        <dbReference type="Proteomes" id="UP000077271"/>
    </source>
</evidence>
<dbReference type="EMBL" id="LQWZ01000010">
    <property type="protein sequence ID" value="OAH58326.1"/>
    <property type="molecule type" value="Genomic_DNA"/>
</dbReference>
<proteinExistence type="predicted"/>
<protein>
    <submittedName>
        <fullName evidence="1">Uncharacterized protein</fullName>
    </submittedName>
</protein>
<dbReference type="AlphaFoldDB" id="A0A177KYW2"/>
<dbReference type="OrthoDB" id="2708249at2"/>
<gene>
    <name evidence="1" type="ORF">AWH48_18290</name>
</gene>